<protein>
    <submittedName>
        <fullName evidence="7">PLP-dependent aminotransferase family protein</fullName>
    </submittedName>
</protein>
<keyword evidence="5" id="KW-0804">Transcription</keyword>
<accession>A0ABV7Y9J8</accession>
<dbReference type="SUPFAM" id="SSF46785">
    <property type="entry name" value="Winged helix' DNA-binding domain"/>
    <property type="match status" value="1"/>
</dbReference>
<dbReference type="InterPro" id="IPR051446">
    <property type="entry name" value="HTH_trans_reg/aminotransferase"/>
</dbReference>
<dbReference type="InterPro" id="IPR015424">
    <property type="entry name" value="PyrdxlP-dep_Trfase"/>
</dbReference>
<reference evidence="8" key="1">
    <citation type="journal article" date="2019" name="Int. J. Syst. Evol. Microbiol.">
        <title>The Global Catalogue of Microorganisms (GCM) 10K type strain sequencing project: providing services to taxonomists for standard genome sequencing and annotation.</title>
        <authorList>
            <consortium name="The Broad Institute Genomics Platform"/>
            <consortium name="The Broad Institute Genome Sequencing Center for Infectious Disease"/>
            <person name="Wu L."/>
            <person name="Ma J."/>
        </authorList>
    </citation>
    <scope>NUCLEOTIDE SEQUENCE [LARGE SCALE GENOMIC DNA]</scope>
    <source>
        <strain evidence="8">CGMCC 4.7241</strain>
    </source>
</reference>
<dbReference type="PANTHER" id="PTHR46577">
    <property type="entry name" value="HTH-TYPE TRANSCRIPTIONAL REGULATORY PROTEIN GABR"/>
    <property type="match status" value="1"/>
</dbReference>
<evidence type="ECO:0000256" key="1">
    <source>
        <dbReference type="ARBA" id="ARBA00005384"/>
    </source>
</evidence>
<gene>
    <name evidence="7" type="ORF">ACFOUW_13165</name>
</gene>
<dbReference type="SUPFAM" id="SSF53383">
    <property type="entry name" value="PLP-dependent transferases"/>
    <property type="match status" value="1"/>
</dbReference>
<dbReference type="PANTHER" id="PTHR46577:SF1">
    <property type="entry name" value="HTH-TYPE TRANSCRIPTIONAL REGULATORY PROTEIN GABR"/>
    <property type="match status" value="1"/>
</dbReference>
<dbReference type="CDD" id="cd00609">
    <property type="entry name" value="AAT_like"/>
    <property type="match status" value="1"/>
</dbReference>
<comment type="similarity">
    <text evidence="1">In the C-terminal section; belongs to the class-I pyridoxal-phosphate-dependent aminotransferase family.</text>
</comment>
<dbReference type="Pfam" id="PF00392">
    <property type="entry name" value="GntR"/>
    <property type="match status" value="1"/>
</dbReference>
<dbReference type="Proteomes" id="UP001595699">
    <property type="component" value="Unassembled WGS sequence"/>
</dbReference>
<dbReference type="RefSeq" id="WP_205114477.1">
    <property type="nucleotide sequence ID" value="NZ_JAFBCM010000001.1"/>
</dbReference>
<dbReference type="InterPro" id="IPR015421">
    <property type="entry name" value="PyrdxlP-dep_Trfase_major"/>
</dbReference>
<comment type="caution">
    <text evidence="7">The sequence shown here is derived from an EMBL/GenBank/DDBJ whole genome shotgun (WGS) entry which is preliminary data.</text>
</comment>
<dbReference type="PROSITE" id="PS50949">
    <property type="entry name" value="HTH_GNTR"/>
    <property type="match status" value="1"/>
</dbReference>
<dbReference type="Gene3D" id="1.10.10.10">
    <property type="entry name" value="Winged helix-like DNA-binding domain superfamily/Winged helix DNA-binding domain"/>
    <property type="match status" value="1"/>
</dbReference>
<dbReference type="Pfam" id="PF00155">
    <property type="entry name" value="Aminotran_1_2"/>
    <property type="match status" value="1"/>
</dbReference>
<dbReference type="InterPro" id="IPR036390">
    <property type="entry name" value="WH_DNA-bd_sf"/>
</dbReference>
<evidence type="ECO:0000256" key="2">
    <source>
        <dbReference type="ARBA" id="ARBA00022898"/>
    </source>
</evidence>
<keyword evidence="3" id="KW-0805">Transcription regulation</keyword>
<evidence type="ECO:0000313" key="8">
    <source>
        <dbReference type="Proteomes" id="UP001595699"/>
    </source>
</evidence>
<organism evidence="7 8">
    <name type="scientific">Tenggerimyces flavus</name>
    <dbReference type="NCBI Taxonomy" id="1708749"/>
    <lineage>
        <taxon>Bacteria</taxon>
        <taxon>Bacillati</taxon>
        <taxon>Actinomycetota</taxon>
        <taxon>Actinomycetes</taxon>
        <taxon>Propionibacteriales</taxon>
        <taxon>Nocardioidaceae</taxon>
        <taxon>Tenggerimyces</taxon>
    </lineage>
</organism>
<evidence type="ECO:0000256" key="3">
    <source>
        <dbReference type="ARBA" id="ARBA00023015"/>
    </source>
</evidence>
<keyword evidence="8" id="KW-1185">Reference proteome</keyword>
<feature type="domain" description="HTH gntR-type" evidence="6">
    <location>
        <begin position="16"/>
        <end position="84"/>
    </location>
</feature>
<keyword evidence="7" id="KW-0032">Aminotransferase</keyword>
<evidence type="ECO:0000259" key="6">
    <source>
        <dbReference type="PROSITE" id="PS50949"/>
    </source>
</evidence>
<dbReference type="InterPro" id="IPR004839">
    <property type="entry name" value="Aminotransferase_I/II_large"/>
</dbReference>
<keyword evidence="2" id="KW-0663">Pyridoxal phosphate</keyword>
<evidence type="ECO:0000256" key="5">
    <source>
        <dbReference type="ARBA" id="ARBA00023163"/>
    </source>
</evidence>
<keyword evidence="7" id="KW-0808">Transferase</keyword>
<keyword evidence="4" id="KW-0238">DNA-binding</keyword>
<evidence type="ECO:0000256" key="4">
    <source>
        <dbReference type="ARBA" id="ARBA00023125"/>
    </source>
</evidence>
<dbReference type="InterPro" id="IPR000524">
    <property type="entry name" value="Tscrpt_reg_HTH_GntR"/>
</dbReference>
<sequence length="452" mass="48317">MPRTDLDLHLDVRRGPRVGRALEQALRDAIRDGRLQPGTRLPGTRSLAAELGVARGTVVEAFAQLIAEGWLVGLPGSGTKVASSTAPALVERAAPALIDLRPGRPDLSSFPRSAWSASVRRVLATATPESLDVPDPAGLPELRHVIASYLARTRGVRATADTVLVTAGFAHGLAVLAHTFRRLGLDKAATESPCLSMHRQLLASAGLDLVSMHVDEQGADPAGLADGTRVALLTPSHQHPLGAALSPSRRTAFLDWAKAQQGYVVEDDYDGEFRYDGQLLGAFQAADPDRVIYAGSASKALAPGMRMGWLVLPPRLRQLALDVASDLGASVSAIDQLALADFVERGDYDRQVRRARRAYQRRRTELAERIEAPLIGIDAGLQAVVELESAEAERALVKVAAKAGLRMHGLNSATHWIAPNTHAAALLIGYATPPAHSWRQALDLLSDLIPKP</sequence>
<dbReference type="EMBL" id="JBHRZH010000009">
    <property type="protein sequence ID" value="MFC3761788.1"/>
    <property type="molecule type" value="Genomic_DNA"/>
</dbReference>
<dbReference type="SMART" id="SM00345">
    <property type="entry name" value="HTH_GNTR"/>
    <property type="match status" value="1"/>
</dbReference>
<dbReference type="GO" id="GO:0008483">
    <property type="term" value="F:transaminase activity"/>
    <property type="evidence" value="ECO:0007669"/>
    <property type="project" value="UniProtKB-KW"/>
</dbReference>
<name>A0ABV7Y9J8_9ACTN</name>
<dbReference type="Gene3D" id="3.40.640.10">
    <property type="entry name" value="Type I PLP-dependent aspartate aminotransferase-like (Major domain)"/>
    <property type="match status" value="1"/>
</dbReference>
<dbReference type="InterPro" id="IPR036388">
    <property type="entry name" value="WH-like_DNA-bd_sf"/>
</dbReference>
<proteinExistence type="inferred from homology"/>
<dbReference type="CDD" id="cd07377">
    <property type="entry name" value="WHTH_GntR"/>
    <property type="match status" value="1"/>
</dbReference>
<dbReference type="PRINTS" id="PR00035">
    <property type="entry name" value="HTHGNTR"/>
</dbReference>
<evidence type="ECO:0000313" key="7">
    <source>
        <dbReference type="EMBL" id="MFC3761788.1"/>
    </source>
</evidence>